<proteinExistence type="predicted"/>
<dbReference type="AlphaFoldDB" id="A0A0H3CNT7"/>
<keyword evidence="1" id="KW-0732">Signal</keyword>
<dbReference type="HOGENOM" id="CLU_2435866_0_0_6"/>
<evidence type="ECO:0000313" key="2">
    <source>
        <dbReference type="EMBL" id="ADF63244.1"/>
    </source>
</evidence>
<dbReference type="OrthoDB" id="9875034at2"/>
<gene>
    <name evidence="2" type="ordered locus">ECL_03710</name>
</gene>
<dbReference type="EnsemblBacteria" id="ADF63244">
    <property type="protein sequence ID" value="ADF63244"/>
    <property type="gene ID" value="ECL_03710"/>
</dbReference>
<dbReference type="GeneID" id="57347919"/>
<dbReference type="STRING" id="716541.ECL_03710"/>
<name>A0A0H3CNT7_ENTCC</name>
<evidence type="ECO:0000313" key="3">
    <source>
        <dbReference type="Proteomes" id="UP000002363"/>
    </source>
</evidence>
<dbReference type="EMBL" id="CP001918">
    <property type="protein sequence ID" value="ADF63244.1"/>
    <property type="molecule type" value="Genomic_DNA"/>
</dbReference>
<protein>
    <recommendedName>
        <fullName evidence="4">Secreted protein</fullName>
    </recommendedName>
</protein>
<dbReference type="RefSeq" id="WP_007869719.1">
    <property type="nucleotide sequence ID" value="NC_014121.1"/>
</dbReference>
<reference evidence="2 3" key="1">
    <citation type="journal article" date="2010" name="J. Bacteriol.">
        <title>Complete genome sequence of Enterobacter cloacae subsp. cloacae type strain ATCC 13047.</title>
        <authorList>
            <person name="Ren Y."/>
            <person name="Ren Y."/>
            <person name="Zhou Z."/>
            <person name="Guo X."/>
            <person name="Li Y."/>
            <person name="Feng L."/>
            <person name="Wang L."/>
        </authorList>
    </citation>
    <scope>NUCLEOTIDE SEQUENCE [LARGE SCALE GENOMIC DNA]</scope>
    <source>
        <strain evidence="3">ATCC 13047 / DSM 30054 / NBRC 13535 / NCTC 10005 / WDCM 00083 / NCDC 279-56</strain>
    </source>
</reference>
<dbReference type="KEGG" id="enc:ECL_03710"/>
<sequence length="90" mass="10304">MHPRYRRMIASALALSSVSLFIPTVAQAGYSDYEAFRLVRTENSAAGGAQKICTYQSMVTRKYVQLDMPYTCQGMMFRNRNDGLFYDRTN</sequence>
<feature type="signal peptide" evidence="1">
    <location>
        <begin position="1"/>
        <end position="28"/>
    </location>
</feature>
<accession>A0A0H3CNT7</accession>
<evidence type="ECO:0008006" key="4">
    <source>
        <dbReference type="Google" id="ProtNLM"/>
    </source>
</evidence>
<feature type="chain" id="PRO_5002606593" description="Secreted protein" evidence="1">
    <location>
        <begin position="29"/>
        <end position="90"/>
    </location>
</feature>
<evidence type="ECO:0000256" key="1">
    <source>
        <dbReference type="SAM" id="SignalP"/>
    </source>
</evidence>
<organism evidence="2 3">
    <name type="scientific">Enterobacter cloacae subsp. cloacae (strain ATCC 13047 / DSM 30054 / NBRC 13535 / NCTC 10005 / WDCM 00083 / NCDC 279-56)</name>
    <dbReference type="NCBI Taxonomy" id="716541"/>
    <lineage>
        <taxon>Bacteria</taxon>
        <taxon>Pseudomonadati</taxon>
        <taxon>Pseudomonadota</taxon>
        <taxon>Gammaproteobacteria</taxon>
        <taxon>Enterobacterales</taxon>
        <taxon>Enterobacteriaceae</taxon>
        <taxon>Enterobacter</taxon>
        <taxon>Enterobacter cloacae complex</taxon>
    </lineage>
</organism>
<keyword evidence="3" id="KW-1185">Reference proteome</keyword>
<dbReference type="Proteomes" id="UP000002363">
    <property type="component" value="Chromosome"/>
</dbReference>